<dbReference type="SUPFAM" id="SSF56601">
    <property type="entry name" value="beta-lactamase/transpeptidase-like"/>
    <property type="match status" value="1"/>
</dbReference>
<gene>
    <name evidence="3" type="ORF">DI564_11890</name>
</gene>
<dbReference type="InterPro" id="IPR050491">
    <property type="entry name" value="AmpC-like"/>
</dbReference>
<protein>
    <recommendedName>
        <fullName evidence="2">Beta-lactamase-related domain-containing protein</fullName>
    </recommendedName>
</protein>
<dbReference type="PANTHER" id="PTHR46825:SF9">
    <property type="entry name" value="BETA-LACTAMASE-RELATED DOMAIN-CONTAINING PROTEIN"/>
    <property type="match status" value="1"/>
</dbReference>
<organism evidence="3 4">
    <name type="scientific">Rhodanobacter denitrificans</name>
    <dbReference type="NCBI Taxonomy" id="666685"/>
    <lineage>
        <taxon>Bacteria</taxon>
        <taxon>Pseudomonadati</taxon>
        <taxon>Pseudomonadota</taxon>
        <taxon>Gammaproteobacteria</taxon>
        <taxon>Lysobacterales</taxon>
        <taxon>Rhodanobacteraceae</taxon>
        <taxon>Rhodanobacter</taxon>
    </lineage>
</organism>
<dbReference type="Gene3D" id="3.40.710.10">
    <property type="entry name" value="DD-peptidase/beta-lactamase superfamily"/>
    <property type="match status" value="1"/>
</dbReference>
<accession>A0A2W5K7R4</accession>
<feature type="chain" id="PRO_5015839299" description="Beta-lactamase-related domain-containing protein" evidence="1">
    <location>
        <begin position="24"/>
        <end position="498"/>
    </location>
</feature>
<evidence type="ECO:0000313" key="4">
    <source>
        <dbReference type="Proteomes" id="UP000249046"/>
    </source>
</evidence>
<proteinExistence type="predicted"/>
<reference evidence="3 4" key="1">
    <citation type="submission" date="2017-08" db="EMBL/GenBank/DDBJ databases">
        <title>Infants hospitalized years apart are colonized by the same room-sourced microbial strains.</title>
        <authorList>
            <person name="Brooks B."/>
            <person name="Olm M.R."/>
            <person name="Firek B.A."/>
            <person name="Baker R."/>
            <person name="Thomas B.C."/>
            <person name="Morowitz M.J."/>
            <person name="Banfield J.F."/>
        </authorList>
    </citation>
    <scope>NUCLEOTIDE SEQUENCE [LARGE SCALE GENOMIC DNA]</scope>
    <source>
        <strain evidence="3">S2_005_003_R2_42</strain>
    </source>
</reference>
<name>A0A2W5K7R4_9GAMM</name>
<keyword evidence="1" id="KW-0732">Signal</keyword>
<dbReference type="AlphaFoldDB" id="A0A2W5K7R4"/>
<dbReference type="InterPro" id="IPR012338">
    <property type="entry name" value="Beta-lactam/transpept-like"/>
</dbReference>
<dbReference type="PANTHER" id="PTHR46825">
    <property type="entry name" value="D-ALANYL-D-ALANINE-CARBOXYPEPTIDASE/ENDOPEPTIDASE AMPH"/>
    <property type="match status" value="1"/>
</dbReference>
<dbReference type="EMBL" id="QFPO01000010">
    <property type="protein sequence ID" value="PZQ13202.1"/>
    <property type="molecule type" value="Genomic_DNA"/>
</dbReference>
<evidence type="ECO:0000256" key="1">
    <source>
        <dbReference type="SAM" id="SignalP"/>
    </source>
</evidence>
<feature type="signal peptide" evidence="1">
    <location>
        <begin position="1"/>
        <end position="23"/>
    </location>
</feature>
<evidence type="ECO:0000259" key="2">
    <source>
        <dbReference type="Pfam" id="PF00144"/>
    </source>
</evidence>
<feature type="domain" description="Beta-lactamase-related" evidence="2">
    <location>
        <begin position="43"/>
        <end position="355"/>
    </location>
</feature>
<comment type="caution">
    <text evidence="3">The sequence shown here is derived from an EMBL/GenBank/DDBJ whole genome shotgun (WGS) entry which is preliminary data.</text>
</comment>
<sequence>MYARAVCSLLIAFAPMLSATLLAATPDFVPLVRRVEHAKDITGHPFGTAIAVVKNGQVIYEAYLGYADIGKRRPVTRDTVFYIASATKPFFALNALLKEAAGELDTTTSLQQLFPDLRFAGFDAAAVTARDLLTHTSGIDDPPLVWATAFSGLHDARSRRALVALATPDAEAAHGRFEYTNVGYNILSVWMDQRYAMPWQRQLERAIFQPLGMRHTTASVSRAEAAGWVLAKPYSFASARPAEPLYLTKSDATMHAAGGLLSTAPDLARFLITQLAGDGEPIARAVVARSHQPQAAVSSQYLDFERSGYAWGWYTGTYKGRPMLHHFGGFVGFHAHLSFMPQDGIGLVVLNNDDALGAQLTNLIADYVYGVLLSEPEVEARSAQRFGELEVKAAALRAKLAEQRKSIQSRAWNLSLPRERYVGTYTHAALGDITLTLDQAQRPVLRWGRLSATATGAEQRDQLRIEWVPNSGEFVAFEVADGEVKALVFDRITFGKSH</sequence>
<evidence type="ECO:0000313" key="3">
    <source>
        <dbReference type="EMBL" id="PZQ13202.1"/>
    </source>
</evidence>
<dbReference type="Proteomes" id="UP000249046">
    <property type="component" value="Unassembled WGS sequence"/>
</dbReference>
<dbReference type="InterPro" id="IPR001466">
    <property type="entry name" value="Beta-lactam-related"/>
</dbReference>
<dbReference type="Pfam" id="PF00144">
    <property type="entry name" value="Beta-lactamase"/>
    <property type="match status" value="1"/>
</dbReference>